<feature type="region of interest" description="Disordered" evidence="3">
    <location>
        <begin position="313"/>
        <end position="342"/>
    </location>
</feature>
<feature type="compositionally biased region" description="Low complexity" evidence="3">
    <location>
        <begin position="474"/>
        <end position="485"/>
    </location>
</feature>
<protein>
    <submittedName>
        <fullName evidence="4">Uncharacterized protein</fullName>
    </submittedName>
</protein>
<keyword evidence="5" id="KW-1185">Reference proteome</keyword>
<evidence type="ECO:0000256" key="2">
    <source>
        <dbReference type="PROSITE-ProRule" id="PRU01015"/>
    </source>
</evidence>
<reference evidence="4 5" key="1">
    <citation type="journal article" date="2024" name="Nat. Commun.">
        <title>Phylogenomics reveals the evolutionary origins of lichenization in chlorophyte algae.</title>
        <authorList>
            <person name="Puginier C."/>
            <person name="Libourel C."/>
            <person name="Otte J."/>
            <person name="Skaloud P."/>
            <person name="Haon M."/>
            <person name="Grisel S."/>
            <person name="Petersen M."/>
            <person name="Berrin J.G."/>
            <person name="Delaux P.M."/>
            <person name="Dal Grande F."/>
            <person name="Keller J."/>
        </authorList>
    </citation>
    <scope>NUCLEOTIDE SEQUENCE [LARGE SCALE GENOMIC DNA]</scope>
    <source>
        <strain evidence="4 5">SAG 2145</strain>
    </source>
</reference>
<evidence type="ECO:0000256" key="1">
    <source>
        <dbReference type="ARBA" id="ARBA00022691"/>
    </source>
</evidence>
<dbReference type="Gene3D" id="3.40.50.150">
    <property type="entry name" value="Vaccinia Virus protein VP39"/>
    <property type="match status" value="2"/>
</dbReference>
<dbReference type="Pfam" id="PF06325">
    <property type="entry name" value="PrmA"/>
    <property type="match status" value="1"/>
</dbReference>
<dbReference type="EMBL" id="JALJOS010000012">
    <property type="protein sequence ID" value="KAK9832355.1"/>
    <property type="molecule type" value="Genomic_DNA"/>
</dbReference>
<dbReference type="GO" id="GO:0042054">
    <property type="term" value="F:histone methyltransferase activity"/>
    <property type="evidence" value="ECO:0007669"/>
    <property type="project" value="TreeGrafter"/>
</dbReference>
<dbReference type="InterPro" id="IPR029063">
    <property type="entry name" value="SAM-dependent_MTases_sf"/>
</dbReference>
<organism evidence="4 5">
    <name type="scientific">Apatococcus lobatus</name>
    <dbReference type="NCBI Taxonomy" id="904363"/>
    <lineage>
        <taxon>Eukaryota</taxon>
        <taxon>Viridiplantae</taxon>
        <taxon>Chlorophyta</taxon>
        <taxon>core chlorophytes</taxon>
        <taxon>Trebouxiophyceae</taxon>
        <taxon>Chlorellales</taxon>
        <taxon>Chlorellaceae</taxon>
        <taxon>Apatococcus</taxon>
    </lineage>
</organism>
<proteinExistence type="predicted"/>
<dbReference type="Gene3D" id="2.70.160.11">
    <property type="entry name" value="Hnrnp arginine n-methyltransferase1"/>
    <property type="match status" value="2"/>
</dbReference>
<evidence type="ECO:0000256" key="3">
    <source>
        <dbReference type="SAM" id="MobiDB-lite"/>
    </source>
</evidence>
<comment type="caution">
    <text evidence="4">The sequence shown here is derived from an EMBL/GenBank/DDBJ whole genome shotgun (WGS) entry which is preliminary data.</text>
</comment>
<gene>
    <name evidence="4" type="ORF">WJX74_007506</name>
</gene>
<dbReference type="Proteomes" id="UP001438707">
    <property type="component" value="Unassembled WGS sequence"/>
</dbReference>
<sequence length="902" mass="95671">MFVQQLNQTTGEPELVHIDQEDVVAPGQALTQLVSSSLYLDELNDKLRNDSYLGALKSMVRPGDHVLDIGTGSGLLSCLAVNALQAQGQDVGEKTVTAIEAFPPMAALAKAVLRANGMTDEVQVISKHSSDVTVFDGDDADMQQKADVIVTEIFDSELLGEGVLPSLQHALSALAKDGAHVIPAGADIYAQLVECSFLRNSALERSGQLSGAHVHYANPLELQVVQGKDDLQPLRELHVDSLYPEHLALLTNPVKLFSFDFHKPRFPGTSTVEAEVIAEGRADAIILWWNLYLDSQHRFNLSTSPAWVATFAAASSPPPSGPSTTNAASLSEAMRPSYPPDNHSVEGLLDTSAPAAVQPSGISSSTMDAQEPPGIHDMHAARKPVSCSACITTSQGESAGLGAGDRTAKQEWRDHWKTCWVPVAGACASSAVSPGQVATFHAAHDETSITLGAEVHPAQHSHLSPGEPLDHAEAAAQDAAPAGRGDACQLVPAQMKPAQHAKSEAGRSQLCQQNLASAQPDAMPSLGLASASQHTTARQLPHQAVDVADQASSCSQLTQLTPSELQSATAKSLQCIQVPQELLHGAAPMRTWVLQQEEYWAGLWKGVTSAADTLLPGATCLVLGDSPHLALMAAHHCHISRVLCVLSAPLDAAKARRAASRAGVAGKTHFILDLEELRATTGPGSVQLVVSEPYMRQREGCLPWDHLQILADSLHGAGSPLPELLHPDASILPSAARICGIGVDAKDLLRTRAPLGHIQGLDMSLCNALLCPGTKTEGAGTTSIGCQSWQIGEVQELTEPVELITLSPASRDSDVRSEGRLRVSESGSLNAVVCWMEYMHDCTQTSWQPSCRPCAPHGWAEAMVILPECLAFCMVDSGASPTSVRFTAAWHQGQLDLQVLPV</sequence>
<evidence type="ECO:0000313" key="4">
    <source>
        <dbReference type="EMBL" id="KAK9832355.1"/>
    </source>
</evidence>
<keyword evidence="1 2" id="KW-0949">S-adenosyl-L-methionine</keyword>
<accession>A0AAW1RFX4</accession>
<dbReference type="PANTHER" id="PTHR11006:SF4">
    <property type="entry name" value="PROTEIN ARGININE N-METHYLTRANSFERASE 7"/>
    <property type="match status" value="1"/>
</dbReference>
<dbReference type="AlphaFoldDB" id="A0AAW1RFX4"/>
<keyword evidence="2" id="KW-0808">Transferase</keyword>
<dbReference type="GO" id="GO:0032259">
    <property type="term" value="P:methylation"/>
    <property type="evidence" value="ECO:0007669"/>
    <property type="project" value="UniProtKB-KW"/>
</dbReference>
<keyword evidence="2" id="KW-0489">Methyltransferase</keyword>
<dbReference type="GO" id="GO:0016274">
    <property type="term" value="F:protein-arginine N-methyltransferase activity"/>
    <property type="evidence" value="ECO:0007669"/>
    <property type="project" value="InterPro"/>
</dbReference>
<name>A0AAW1RFX4_9CHLO</name>
<dbReference type="PROSITE" id="PS51678">
    <property type="entry name" value="SAM_MT_PRMT"/>
    <property type="match status" value="1"/>
</dbReference>
<feature type="region of interest" description="Disordered" evidence="3">
    <location>
        <begin position="457"/>
        <end position="485"/>
    </location>
</feature>
<dbReference type="SUPFAM" id="SSF53335">
    <property type="entry name" value="S-adenosyl-L-methionine-dependent methyltransferases"/>
    <property type="match status" value="2"/>
</dbReference>
<dbReference type="PANTHER" id="PTHR11006">
    <property type="entry name" value="PROTEIN ARGININE N-METHYLTRANSFERASE"/>
    <property type="match status" value="1"/>
</dbReference>
<evidence type="ECO:0000313" key="5">
    <source>
        <dbReference type="Proteomes" id="UP001438707"/>
    </source>
</evidence>
<dbReference type="CDD" id="cd02440">
    <property type="entry name" value="AdoMet_MTases"/>
    <property type="match status" value="1"/>
</dbReference>
<dbReference type="InterPro" id="IPR025799">
    <property type="entry name" value="Arg_MeTrfase"/>
</dbReference>